<evidence type="ECO:0000256" key="1">
    <source>
        <dbReference type="SAM" id="MobiDB-lite"/>
    </source>
</evidence>
<feature type="region of interest" description="Disordered" evidence="1">
    <location>
        <begin position="1"/>
        <end position="25"/>
    </location>
</feature>
<reference evidence="3" key="1">
    <citation type="submission" date="2020-05" db="EMBL/GenBank/DDBJ databases">
        <authorList>
            <person name="Chiriac C."/>
            <person name="Salcher M."/>
            <person name="Ghai R."/>
            <person name="Kavagutti S V."/>
        </authorList>
    </citation>
    <scope>NUCLEOTIDE SEQUENCE</scope>
</reference>
<feature type="domain" description="Methyltransferase type 11" evidence="2">
    <location>
        <begin position="77"/>
        <end position="177"/>
    </location>
</feature>
<sequence>MSRPRRRQHVPWNAAGRAAEGRGDGDSVVRDTGWVFNNATGSRLTLAEFVNSGEQEVGAYLEFFGFDPEENAQRGLVEIGAGIGRMTASFTRRFKSVVAADLDAAFLERCRETVARFGVPDRLSTSHVADGRTLGLPSSSADMVFSYITLQHCEQADALALTVEALRVVKPGGYVVLNYRTWIPDDALLFPAGALVRAMWRIPKLGAWLARQRWSTRLGWQANRLAPRVVLQHLASAGVTLDDPTVWVKSTRRISGLDGVPVRTFVGVDRSHWWLIARRAS</sequence>
<accession>A0A6J6FQW6</accession>
<dbReference type="EMBL" id="CAEZTS010000164">
    <property type="protein sequence ID" value="CAB4589424.1"/>
    <property type="molecule type" value="Genomic_DNA"/>
</dbReference>
<evidence type="ECO:0000313" key="3">
    <source>
        <dbReference type="EMBL" id="CAB4589424.1"/>
    </source>
</evidence>
<dbReference type="InterPro" id="IPR029063">
    <property type="entry name" value="SAM-dependent_MTases_sf"/>
</dbReference>
<gene>
    <name evidence="3" type="ORF">UFOPK1722_01559</name>
</gene>
<dbReference type="CDD" id="cd02440">
    <property type="entry name" value="AdoMet_MTases"/>
    <property type="match status" value="1"/>
</dbReference>
<dbReference type="GO" id="GO:0008757">
    <property type="term" value="F:S-adenosylmethionine-dependent methyltransferase activity"/>
    <property type="evidence" value="ECO:0007669"/>
    <property type="project" value="InterPro"/>
</dbReference>
<protein>
    <submittedName>
        <fullName evidence="3">Unannotated protein</fullName>
    </submittedName>
</protein>
<evidence type="ECO:0000259" key="2">
    <source>
        <dbReference type="Pfam" id="PF08241"/>
    </source>
</evidence>
<dbReference type="InterPro" id="IPR050508">
    <property type="entry name" value="Methyltransf_Superfamily"/>
</dbReference>
<proteinExistence type="predicted"/>
<dbReference type="PANTHER" id="PTHR42912:SF93">
    <property type="entry name" value="N6-ADENOSINE-METHYLTRANSFERASE TMT1A"/>
    <property type="match status" value="1"/>
</dbReference>
<dbReference type="Gene3D" id="3.40.50.150">
    <property type="entry name" value="Vaccinia Virus protein VP39"/>
    <property type="match status" value="1"/>
</dbReference>
<dbReference type="Pfam" id="PF08241">
    <property type="entry name" value="Methyltransf_11"/>
    <property type="match status" value="1"/>
</dbReference>
<name>A0A6J6FQW6_9ZZZZ</name>
<dbReference type="AlphaFoldDB" id="A0A6J6FQW6"/>
<dbReference type="SUPFAM" id="SSF53335">
    <property type="entry name" value="S-adenosyl-L-methionine-dependent methyltransferases"/>
    <property type="match status" value="1"/>
</dbReference>
<organism evidence="3">
    <name type="scientific">freshwater metagenome</name>
    <dbReference type="NCBI Taxonomy" id="449393"/>
    <lineage>
        <taxon>unclassified sequences</taxon>
        <taxon>metagenomes</taxon>
        <taxon>ecological metagenomes</taxon>
    </lineage>
</organism>
<dbReference type="PANTHER" id="PTHR42912">
    <property type="entry name" value="METHYLTRANSFERASE"/>
    <property type="match status" value="1"/>
</dbReference>
<dbReference type="InterPro" id="IPR013216">
    <property type="entry name" value="Methyltransf_11"/>
</dbReference>